<feature type="domain" description="Flagellin N-terminal" evidence="6">
    <location>
        <begin position="4"/>
        <end position="141"/>
    </location>
</feature>
<comment type="caution">
    <text evidence="7">The sequence shown here is derived from an EMBL/GenBank/DDBJ whole genome shotgun (WGS) entry which is preliminary data.</text>
</comment>
<dbReference type="OrthoDB" id="9768249at2"/>
<dbReference type="EMBL" id="RIZG01000002">
    <property type="protein sequence ID" value="RNF52354.1"/>
    <property type="molecule type" value="Genomic_DNA"/>
</dbReference>
<dbReference type="AlphaFoldDB" id="A0A3M8QAW5"/>
<evidence type="ECO:0000256" key="4">
    <source>
        <dbReference type="ARBA" id="ARBA00022525"/>
    </source>
</evidence>
<evidence type="ECO:0000313" key="8">
    <source>
        <dbReference type="Proteomes" id="UP000280507"/>
    </source>
</evidence>
<dbReference type="InterPro" id="IPR001492">
    <property type="entry name" value="Flagellin"/>
</dbReference>
<comment type="subcellular location">
    <subcellularLocation>
        <location evidence="1">Bacterial flagellum</location>
    </subcellularLocation>
    <subcellularLocation>
        <location evidence="2">Secreted</location>
    </subcellularLocation>
</comment>
<dbReference type="InterPro" id="IPR001029">
    <property type="entry name" value="Flagellin_N"/>
</dbReference>
<sequence length="439" mass="48306">MRVTENLIYSQSSRSISQANEKMLNAQEKLLAQTDIVKPSDNPVGASQILMHQDNNNRLKQYDESIKMAKNNLEYQEVALESLNDSLDDIRTLFIQAQNDINSQEDLDAIGQEVAMIANSMAELMNSRSADGNYIFAGTDTHKPPFVLNGEGRYQWAGNEGQKFAQISEDVKVAVSDSGKRLFQDVWTNKGFTSELFLGDVSLTGKVSNQEKFNQFMADNYDPVNPADNVYRLTTLPLTQQDTDVNVADIVDTLLTGSNTKEDQERRRGFEGTPGMFKITNSSGEEVSSGSYVAGKPIEFAGMSFTLDGAPGAEVGFSLDKPKRDNVLNEIKDTLAVLGDKSSTKEERRAAFQDVTVSIHNTQRSISEGRSSVGSRLNTLSSREDFSSSNQLSNTIAKDRIGGLDIASAASELSMKETALNASQKVFTRMSNLSLFDKM</sequence>
<dbReference type="Proteomes" id="UP000280507">
    <property type="component" value="Unassembled WGS sequence"/>
</dbReference>
<dbReference type="GO" id="GO:0005576">
    <property type="term" value="C:extracellular region"/>
    <property type="evidence" value="ECO:0007669"/>
    <property type="project" value="UniProtKB-SubCell"/>
</dbReference>
<reference evidence="7 8" key="1">
    <citation type="journal article" date="2012" name="Int. J. Syst. Evol. Microbiol.">
        <title>Marinomonas hwangdonensis sp. nov., isolated from seawater.</title>
        <authorList>
            <person name="Jung Y.T."/>
            <person name="Oh T.K."/>
            <person name="Yoon J.H."/>
        </authorList>
    </citation>
    <scope>NUCLEOTIDE SEQUENCE [LARGE SCALE GENOMIC DNA]</scope>
    <source>
        <strain evidence="7 8">HDW-15</strain>
    </source>
</reference>
<dbReference type="GO" id="GO:0009424">
    <property type="term" value="C:bacterial-type flagellum hook"/>
    <property type="evidence" value="ECO:0007669"/>
    <property type="project" value="InterPro"/>
</dbReference>
<dbReference type="GO" id="GO:0005198">
    <property type="term" value="F:structural molecule activity"/>
    <property type="evidence" value="ECO:0007669"/>
    <property type="project" value="InterPro"/>
</dbReference>
<dbReference type="Gene3D" id="1.20.1330.10">
    <property type="entry name" value="f41 fragment of flagellin, N-terminal domain"/>
    <property type="match status" value="1"/>
</dbReference>
<protein>
    <submittedName>
        <fullName evidence="7">Flagellar hook-associated protein 3</fullName>
    </submittedName>
</protein>
<evidence type="ECO:0000256" key="1">
    <source>
        <dbReference type="ARBA" id="ARBA00004365"/>
    </source>
</evidence>
<evidence type="ECO:0000313" key="7">
    <source>
        <dbReference type="EMBL" id="RNF52354.1"/>
    </source>
</evidence>
<evidence type="ECO:0000256" key="3">
    <source>
        <dbReference type="ARBA" id="ARBA00005709"/>
    </source>
</evidence>
<dbReference type="RefSeq" id="WP_123094902.1">
    <property type="nucleotide sequence ID" value="NZ_RIZG01000002.1"/>
</dbReference>
<keyword evidence="7" id="KW-0966">Cell projection</keyword>
<dbReference type="Pfam" id="PF00669">
    <property type="entry name" value="Flagellin_N"/>
    <property type="match status" value="1"/>
</dbReference>
<proteinExistence type="inferred from homology"/>
<dbReference type="NCBIfam" id="TIGR02550">
    <property type="entry name" value="flagell_flgL"/>
    <property type="match status" value="1"/>
</dbReference>
<dbReference type="PANTHER" id="PTHR42792">
    <property type="entry name" value="FLAGELLIN"/>
    <property type="match status" value="1"/>
</dbReference>
<evidence type="ECO:0000256" key="5">
    <source>
        <dbReference type="ARBA" id="ARBA00023143"/>
    </source>
</evidence>
<keyword evidence="5" id="KW-0975">Bacterial flagellum</keyword>
<dbReference type="PANTHER" id="PTHR42792:SF1">
    <property type="entry name" value="FLAGELLAR HOOK-ASSOCIATED PROTEIN 3"/>
    <property type="match status" value="1"/>
</dbReference>
<gene>
    <name evidence="7" type="primary">flgL</name>
    <name evidence="7" type="ORF">EBI00_05515</name>
</gene>
<name>A0A3M8QAW5_9GAMM</name>
<keyword evidence="7" id="KW-0969">Cilium</keyword>
<keyword evidence="8" id="KW-1185">Reference proteome</keyword>
<keyword evidence="7" id="KW-0282">Flagellum</keyword>
<organism evidence="7 8">
    <name type="scientific">Marinomonas hwangdonensis</name>
    <dbReference type="NCBI Taxonomy" id="1053647"/>
    <lineage>
        <taxon>Bacteria</taxon>
        <taxon>Pseudomonadati</taxon>
        <taxon>Pseudomonadota</taxon>
        <taxon>Gammaproteobacteria</taxon>
        <taxon>Oceanospirillales</taxon>
        <taxon>Oceanospirillaceae</taxon>
        <taxon>Marinomonas</taxon>
    </lineage>
</organism>
<dbReference type="GO" id="GO:0071973">
    <property type="term" value="P:bacterial-type flagellum-dependent cell motility"/>
    <property type="evidence" value="ECO:0007669"/>
    <property type="project" value="InterPro"/>
</dbReference>
<dbReference type="SUPFAM" id="SSF64518">
    <property type="entry name" value="Phase 1 flagellin"/>
    <property type="match status" value="1"/>
</dbReference>
<keyword evidence="4" id="KW-0964">Secreted</keyword>
<evidence type="ECO:0000259" key="6">
    <source>
        <dbReference type="Pfam" id="PF00669"/>
    </source>
</evidence>
<evidence type="ECO:0000256" key="2">
    <source>
        <dbReference type="ARBA" id="ARBA00004613"/>
    </source>
</evidence>
<accession>A0A3M8QAW5</accession>
<dbReference type="InterPro" id="IPR013384">
    <property type="entry name" value="Flagell_FlgL"/>
</dbReference>
<comment type="similarity">
    <text evidence="3">Belongs to the bacterial flagellin family.</text>
</comment>